<organism evidence="2">
    <name type="scientific">mine drainage metagenome</name>
    <dbReference type="NCBI Taxonomy" id="410659"/>
    <lineage>
        <taxon>unclassified sequences</taxon>
        <taxon>metagenomes</taxon>
        <taxon>ecological metagenomes</taxon>
    </lineage>
</organism>
<dbReference type="Pfam" id="PF13660">
    <property type="entry name" value="DUF4147"/>
    <property type="match status" value="1"/>
</dbReference>
<dbReference type="EMBL" id="AUZX01001627">
    <property type="protein sequence ID" value="EQD78595.1"/>
    <property type="molecule type" value="Genomic_DNA"/>
</dbReference>
<dbReference type="GO" id="GO:0008887">
    <property type="term" value="F:glycerate kinase activity"/>
    <property type="evidence" value="ECO:0007669"/>
    <property type="project" value="InterPro"/>
</dbReference>
<dbReference type="PANTHER" id="PTHR12227:SF0">
    <property type="entry name" value="GLYCERATE KINASE"/>
    <property type="match status" value="1"/>
</dbReference>
<comment type="caution">
    <text evidence="2">The sequence shown here is derived from an EMBL/GenBank/DDBJ whole genome shotgun (WGS) entry which is preliminary data.</text>
</comment>
<protein>
    <submittedName>
        <fullName evidence="2">Hydroxypyruvate reductase</fullName>
    </submittedName>
</protein>
<reference evidence="2" key="2">
    <citation type="journal article" date="2014" name="ISME J.">
        <title>Microbial stratification in low pH oxic and suboxic macroscopic growths along an acid mine drainage.</title>
        <authorList>
            <person name="Mendez-Garcia C."/>
            <person name="Mesa V."/>
            <person name="Sprenger R.R."/>
            <person name="Richter M."/>
            <person name="Diez M.S."/>
            <person name="Solano J."/>
            <person name="Bargiela R."/>
            <person name="Golyshina O.V."/>
            <person name="Manteca A."/>
            <person name="Ramos J.L."/>
            <person name="Gallego J.R."/>
            <person name="Llorente I."/>
            <person name="Martins Dos Santos V.A."/>
            <person name="Jensen O.N."/>
            <person name="Pelaez A.I."/>
            <person name="Sanchez J."/>
            <person name="Ferrer M."/>
        </authorList>
    </citation>
    <scope>NUCLEOTIDE SEQUENCE</scope>
</reference>
<dbReference type="GO" id="GO:0005737">
    <property type="term" value="C:cytoplasm"/>
    <property type="evidence" value="ECO:0007669"/>
    <property type="project" value="TreeGrafter"/>
</dbReference>
<dbReference type="InterPro" id="IPR025286">
    <property type="entry name" value="MOFRL_assoc_dom"/>
</dbReference>
<proteinExistence type="predicted"/>
<name>T1D8R4_9ZZZZ</name>
<dbReference type="Gene3D" id="3.40.50.10180">
    <property type="entry name" value="Glycerate kinase, MOFRL-like N-terminal domain"/>
    <property type="match status" value="1"/>
</dbReference>
<evidence type="ECO:0000259" key="1">
    <source>
        <dbReference type="Pfam" id="PF13660"/>
    </source>
</evidence>
<dbReference type="PANTHER" id="PTHR12227">
    <property type="entry name" value="GLYCERATE KINASE"/>
    <property type="match status" value="1"/>
</dbReference>
<reference evidence="2" key="1">
    <citation type="submission" date="2013-08" db="EMBL/GenBank/DDBJ databases">
        <authorList>
            <person name="Mendez C."/>
            <person name="Richter M."/>
            <person name="Ferrer M."/>
            <person name="Sanchez J."/>
        </authorList>
    </citation>
    <scope>NUCLEOTIDE SEQUENCE</scope>
</reference>
<gene>
    <name evidence="2" type="ORF">B1A_02182</name>
</gene>
<feature type="domain" description="MOFRL-associated" evidence="1">
    <location>
        <begin position="17"/>
        <end position="152"/>
    </location>
</feature>
<dbReference type="InterPro" id="IPR039760">
    <property type="entry name" value="MOFRL_protein"/>
</dbReference>
<dbReference type="AlphaFoldDB" id="T1D8R4"/>
<feature type="non-terminal residue" evidence="2">
    <location>
        <position position="154"/>
    </location>
</feature>
<sequence>MANGVLKSKFENSKLKICLSPTGIKGSVEGFLNFKGDHPIPMNDSFESSKHILENLMKTDCDNLIVLLSGGASSLFEIPDAGISRSEISNTTLKLLDNGTDIETFNRIRCSLSSIKCGKILNYLHFKNYYLIMISDVPSDKTYLIGSNPFINQR</sequence>
<accession>T1D8R4</accession>
<dbReference type="InterPro" id="IPR038614">
    <property type="entry name" value="GK_N_sf"/>
</dbReference>
<keyword evidence="2" id="KW-0670">Pyruvate</keyword>
<evidence type="ECO:0000313" key="2">
    <source>
        <dbReference type="EMBL" id="EQD78595.1"/>
    </source>
</evidence>
<dbReference type="SUPFAM" id="SSF82544">
    <property type="entry name" value="GckA/TtuD-like"/>
    <property type="match status" value="1"/>
</dbReference>